<dbReference type="AlphaFoldDB" id="A0A6N9PZL2"/>
<dbReference type="Proteomes" id="UP000448943">
    <property type="component" value="Unassembled WGS sequence"/>
</dbReference>
<name>A0A6N9PZL2_9BACL</name>
<comment type="caution">
    <text evidence="4">The sequence shown here is derived from an EMBL/GenBank/DDBJ whole genome shotgun (WGS) entry which is preliminary data.</text>
</comment>
<accession>A0A6N9PZL2</accession>
<reference evidence="4 5" key="1">
    <citation type="submission" date="2019-01" db="EMBL/GenBank/DDBJ databases">
        <title>Chengkuizengella sp. nov., isolated from deep-sea sediment of East Pacific Ocean.</title>
        <authorList>
            <person name="Yang J."/>
            <person name="Lai Q."/>
            <person name="Shao Z."/>
        </authorList>
    </citation>
    <scope>NUCLEOTIDE SEQUENCE [LARGE SCALE GENOMIC DNA]</scope>
    <source>
        <strain evidence="4 5">YPA3-1-1</strain>
    </source>
</reference>
<comment type="subcellular location">
    <subcellularLocation>
        <location evidence="1">Secreted</location>
    </subcellularLocation>
</comment>
<dbReference type="GO" id="GO:0005576">
    <property type="term" value="C:extracellular region"/>
    <property type="evidence" value="ECO:0007669"/>
    <property type="project" value="UniProtKB-SubCell"/>
</dbReference>
<dbReference type="InterPro" id="IPR004153">
    <property type="entry name" value="CXCXC_repeat"/>
</dbReference>
<evidence type="ECO:0000256" key="3">
    <source>
        <dbReference type="ARBA" id="ARBA00022729"/>
    </source>
</evidence>
<evidence type="ECO:0000256" key="1">
    <source>
        <dbReference type="ARBA" id="ARBA00004613"/>
    </source>
</evidence>
<sequence>MKYKSRFNPKTCQCRSIS</sequence>
<protein>
    <submittedName>
        <fullName evidence="4">Uncharacterized protein</fullName>
    </submittedName>
</protein>
<gene>
    <name evidence="4" type="ORF">ERL59_02665</name>
</gene>
<dbReference type="EMBL" id="SIJB01000007">
    <property type="protein sequence ID" value="NBI27863.1"/>
    <property type="molecule type" value="Genomic_DNA"/>
</dbReference>
<organism evidence="4 5">
    <name type="scientific">Chengkuizengella marina</name>
    <dbReference type="NCBI Taxonomy" id="2507566"/>
    <lineage>
        <taxon>Bacteria</taxon>
        <taxon>Bacillati</taxon>
        <taxon>Bacillota</taxon>
        <taxon>Bacilli</taxon>
        <taxon>Bacillales</taxon>
        <taxon>Paenibacillaceae</taxon>
        <taxon>Chengkuizengella</taxon>
    </lineage>
</organism>
<evidence type="ECO:0000313" key="5">
    <source>
        <dbReference type="Proteomes" id="UP000448943"/>
    </source>
</evidence>
<evidence type="ECO:0000313" key="4">
    <source>
        <dbReference type="EMBL" id="NBI27863.1"/>
    </source>
</evidence>
<evidence type="ECO:0000256" key="2">
    <source>
        <dbReference type="ARBA" id="ARBA00022525"/>
    </source>
</evidence>
<keyword evidence="5" id="KW-1185">Reference proteome</keyword>
<dbReference type="Pfam" id="PF03128">
    <property type="entry name" value="CXCXC"/>
    <property type="match status" value="1"/>
</dbReference>
<proteinExistence type="predicted"/>
<keyword evidence="3" id="KW-0732">Signal</keyword>
<keyword evidence="2" id="KW-0964">Secreted</keyword>